<evidence type="ECO:0000256" key="2">
    <source>
        <dbReference type="SAM" id="SignalP"/>
    </source>
</evidence>
<evidence type="ECO:0000256" key="1">
    <source>
        <dbReference type="SAM" id="MobiDB-lite"/>
    </source>
</evidence>
<name>A0ABR0KB08_9EURO</name>
<feature type="region of interest" description="Disordered" evidence="1">
    <location>
        <begin position="32"/>
        <end position="53"/>
    </location>
</feature>
<dbReference type="Proteomes" id="UP001345013">
    <property type="component" value="Unassembled WGS sequence"/>
</dbReference>
<comment type="caution">
    <text evidence="3">The sequence shown here is derived from an EMBL/GenBank/DDBJ whole genome shotgun (WGS) entry which is preliminary data.</text>
</comment>
<keyword evidence="2" id="KW-0732">Signal</keyword>
<organism evidence="3 4">
    <name type="scientific">Lithohypha guttulata</name>
    <dbReference type="NCBI Taxonomy" id="1690604"/>
    <lineage>
        <taxon>Eukaryota</taxon>
        <taxon>Fungi</taxon>
        <taxon>Dikarya</taxon>
        <taxon>Ascomycota</taxon>
        <taxon>Pezizomycotina</taxon>
        <taxon>Eurotiomycetes</taxon>
        <taxon>Chaetothyriomycetidae</taxon>
        <taxon>Chaetothyriales</taxon>
        <taxon>Trichomeriaceae</taxon>
        <taxon>Lithohypha</taxon>
    </lineage>
</organism>
<sequence length="214" mass="23096">MLLYTTLSVFLLWTMTFVVALPAATSEATGTSATASTPVSASPSDNADSTPDVTYISSTPDACPDCTVLASTDTLPWSFNGWKSGSLRGDSFVSMHRNGDVRLQYSFKNVASLTRIKYAIGCAIRDTVPGEPAHVFQLGHDGRMGAAAEPEHTARFDQTRNEPAVAQFWENILKGDMTMRCEVRAGYDVAGIIGHIIEVIKEYGPIVAQIAILF</sequence>
<proteinExistence type="predicted"/>
<evidence type="ECO:0000313" key="3">
    <source>
        <dbReference type="EMBL" id="KAK5092788.1"/>
    </source>
</evidence>
<feature type="chain" id="PRO_5045476049" evidence="2">
    <location>
        <begin position="21"/>
        <end position="214"/>
    </location>
</feature>
<feature type="signal peptide" evidence="2">
    <location>
        <begin position="1"/>
        <end position="20"/>
    </location>
</feature>
<reference evidence="3 4" key="1">
    <citation type="submission" date="2023-08" db="EMBL/GenBank/DDBJ databases">
        <title>Black Yeasts Isolated from many extreme environments.</title>
        <authorList>
            <person name="Coleine C."/>
            <person name="Stajich J.E."/>
            <person name="Selbmann L."/>
        </authorList>
    </citation>
    <scope>NUCLEOTIDE SEQUENCE [LARGE SCALE GENOMIC DNA]</scope>
    <source>
        <strain evidence="3 4">CCFEE 5885</strain>
    </source>
</reference>
<dbReference type="EMBL" id="JAVRRG010000052">
    <property type="protein sequence ID" value="KAK5092788.1"/>
    <property type="molecule type" value="Genomic_DNA"/>
</dbReference>
<accession>A0ABR0KB08</accession>
<keyword evidence="4" id="KW-1185">Reference proteome</keyword>
<feature type="compositionally biased region" description="Low complexity" evidence="1">
    <location>
        <begin position="32"/>
        <end position="44"/>
    </location>
</feature>
<protein>
    <submittedName>
        <fullName evidence="3">Uncharacterized protein</fullName>
    </submittedName>
</protein>
<evidence type="ECO:0000313" key="4">
    <source>
        <dbReference type="Proteomes" id="UP001345013"/>
    </source>
</evidence>
<gene>
    <name evidence="3" type="ORF">LTR24_004828</name>
</gene>